<organism evidence="6 7">
    <name type="scientific">Maricaulis maris</name>
    <dbReference type="NCBI Taxonomy" id="74318"/>
    <lineage>
        <taxon>Bacteria</taxon>
        <taxon>Pseudomonadati</taxon>
        <taxon>Pseudomonadota</taxon>
        <taxon>Alphaproteobacteria</taxon>
        <taxon>Maricaulales</taxon>
        <taxon>Maricaulaceae</taxon>
        <taxon>Maricaulis</taxon>
    </lineage>
</organism>
<keyword evidence="2" id="KW-0479">Metal-binding</keyword>
<reference evidence="6 7" key="1">
    <citation type="submission" date="2018-10" db="EMBL/GenBank/DDBJ databases">
        <title>Genomic Encyclopedia of Type Strains, Phase IV (KMG-IV): sequencing the most valuable type-strain genomes for metagenomic binning, comparative biology and taxonomic classification.</title>
        <authorList>
            <person name="Goeker M."/>
        </authorList>
    </citation>
    <scope>NUCLEOTIDE SEQUENCE [LARGE SCALE GENOMIC DNA]</scope>
    <source>
        <strain evidence="6 7">DSM 4734</strain>
    </source>
</reference>
<dbReference type="PANTHER" id="PTHR33337">
    <property type="entry name" value="GFA DOMAIN-CONTAINING PROTEIN"/>
    <property type="match status" value="1"/>
</dbReference>
<evidence type="ECO:0000256" key="4">
    <source>
        <dbReference type="ARBA" id="ARBA00023239"/>
    </source>
</evidence>
<dbReference type="Gene3D" id="3.90.1590.10">
    <property type="entry name" value="glutathione-dependent formaldehyde- activating enzyme (gfa)"/>
    <property type="match status" value="1"/>
</dbReference>
<dbReference type="PANTHER" id="PTHR33337:SF3">
    <property type="entry name" value="CENP-V_GFA DOMAIN-CONTAINING PROTEIN"/>
    <property type="match status" value="1"/>
</dbReference>
<dbReference type="OrthoDB" id="9807246at2"/>
<comment type="similarity">
    <text evidence="1">Belongs to the Gfa family.</text>
</comment>
<comment type="caution">
    <text evidence="6">The sequence shown here is derived from an EMBL/GenBank/DDBJ whole genome shotgun (WGS) entry which is preliminary data.</text>
</comment>
<keyword evidence="4" id="KW-0456">Lyase</keyword>
<dbReference type="AlphaFoldDB" id="A0A495DES4"/>
<evidence type="ECO:0000256" key="2">
    <source>
        <dbReference type="ARBA" id="ARBA00022723"/>
    </source>
</evidence>
<dbReference type="InterPro" id="IPR011057">
    <property type="entry name" value="Mss4-like_sf"/>
</dbReference>
<dbReference type="GO" id="GO:0016846">
    <property type="term" value="F:carbon-sulfur lyase activity"/>
    <property type="evidence" value="ECO:0007669"/>
    <property type="project" value="InterPro"/>
</dbReference>
<dbReference type="RefSeq" id="WP_121210729.1">
    <property type="nucleotide sequence ID" value="NZ_RBIM01000003.1"/>
</dbReference>
<dbReference type="GO" id="GO:0046872">
    <property type="term" value="F:metal ion binding"/>
    <property type="evidence" value="ECO:0007669"/>
    <property type="project" value="UniProtKB-KW"/>
</dbReference>
<name>A0A495DES4_9PROT</name>
<dbReference type="SUPFAM" id="SSF51316">
    <property type="entry name" value="Mss4-like"/>
    <property type="match status" value="1"/>
</dbReference>
<keyword evidence="3" id="KW-0862">Zinc</keyword>
<dbReference type="PROSITE" id="PS51891">
    <property type="entry name" value="CENP_V_GFA"/>
    <property type="match status" value="1"/>
</dbReference>
<dbReference type="InterPro" id="IPR006913">
    <property type="entry name" value="CENP-V/GFA"/>
</dbReference>
<gene>
    <name evidence="6" type="ORF">C7435_1613</name>
</gene>
<accession>A0A495DES4</accession>
<proteinExistence type="inferred from homology"/>
<dbReference type="Pfam" id="PF04828">
    <property type="entry name" value="GFA"/>
    <property type="match status" value="1"/>
</dbReference>
<evidence type="ECO:0000313" key="7">
    <source>
        <dbReference type="Proteomes" id="UP000273675"/>
    </source>
</evidence>
<protein>
    <recommendedName>
        <fullName evidence="5">CENP-V/GFA domain-containing protein</fullName>
    </recommendedName>
</protein>
<evidence type="ECO:0000256" key="3">
    <source>
        <dbReference type="ARBA" id="ARBA00022833"/>
    </source>
</evidence>
<evidence type="ECO:0000313" key="6">
    <source>
        <dbReference type="EMBL" id="RKR00405.1"/>
    </source>
</evidence>
<evidence type="ECO:0000256" key="1">
    <source>
        <dbReference type="ARBA" id="ARBA00005495"/>
    </source>
</evidence>
<dbReference type="Proteomes" id="UP000273675">
    <property type="component" value="Unassembled WGS sequence"/>
</dbReference>
<feature type="domain" description="CENP-V/GFA" evidence="5">
    <location>
        <begin position="5"/>
        <end position="116"/>
    </location>
</feature>
<evidence type="ECO:0000259" key="5">
    <source>
        <dbReference type="PROSITE" id="PS51891"/>
    </source>
</evidence>
<sequence length="153" mass="16874">MKLPLRGGCQCGAVRYEISENPLTLYCCHCTTCQQQSSSAFGLSMLVPRDGFKYLKGAVAAFEIPTESKSKKLGYFCGDCGTRIANDTAGRPALSLKAGTLDDRAKLKPVGHIWVKSAQDWMIFHEDALIYEGPPDDGYFALMQRYADQEYAS</sequence>
<dbReference type="EMBL" id="RBIM01000003">
    <property type="protein sequence ID" value="RKR00405.1"/>
    <property type="molecule type" value="Genomic_DNA"/>
</dbReference>